<dbReference type="InterPro" id="IPR023809">
    <property type="entry name" value="Thiopep_bacteriocin_synth_dom"/>
</dbReference>
<dbReference type="Proteomes" id="UP000663935">
    <property type="component" value="Chromosome"/>
</dbReference>
<evidence type="ECO:0000313" key="2">
    <source>
        <dbReference type="EMBL" id="QTD36726.1"/>
    </source>
</evidence>
<proteinExistence type="predicted"/>
<name>A0ABX7ST54_9FLAO</name>
<evidence type="ECO:0000259" key="1">
    <source>
        <dbReference type="Pfam" id="PF14028"/>
    </source>
</evidence>
<organism evidence="2 3">
    <name type="scientific">Polaribacter batillariae</name>
    <dbReference type="NCBI Taxonomy" id="2808900"/>
    <lineage>
        <taxon>Bacteria</taxon>
        <taxon>Pseudomonadati</taxon>
        <taxon>Bacteroidota</taxon>
        <taxon>Flavobacteriia</taxon>
        <taxon>Flavobacteriales</taxon>
        <taxon>Flavobacteriaceae</taxon>
    </lineage>
</organism>
<gene>
    <name evidence="2" type="ORF">JL193_11320</name>
</gene>
<dbReference type="EMBL" id="CP071795">
    <property type="protein sequence ID" value="QTD36726.1"/>
    <property type="molecule type" value="Genomic_DNA"/>
</dbReference>
<accession>A0ABX7ST54</accession>
<protein>
    <submittedName>
        <fullName evidence="2">Thiopeptide-type bacteriocin biosynthesis protein</fullName>
    </submittedName>
</protein>
<sequence length="278" mass="33672">MNNIQSTFVVGDKWLYYKIYCGVKTADIILLEVIKPLTEDLIAQKIIDKWFFIRYSDPEPHLRFRIKLLDINYLGKVLITVKNILNPFLTNKQVWDVQLGTYQRELERYGNNTIENAEIFFHFDSKLIIEVIKNAKNDEDRFLNIFKWLECLINSFNFTDDDAILFLDRMQKQFKEEFDVEKTIRKELSSKYRRLESLLLVENNFNLSEKTQLKEIMERLLMLEKEEKLHVSINNLLASFIHMSINRCFRSKQRLYEMMLYDFLFRKYKSEYIRYGNK</sequence>
<feature type="domain" description="Thiopeptide-type bacteriocin biosynthesis" evidence="1">
    <location>
        <begin position="14"/>
        <end position="267"/>
    </location>
</feature>
<dbReference type="Pfam" id="PF14028">
    <property type="entry name" value="Lant_dehydr_C"/>
    <property type="match status" value="1"/>
</dbReference>
<evidence type="ECO:0000313" key="3">
    <source>
        <dbReference type="Proteomes" id="UP000663935"/>
    </source>
</evidence>
<dbReference type="RefSeq" id="WP_207970908.1">
    <property type="nucleotide sequence ID" value="NZ_CP071795.1"/>
</dbReference>
<reference evidence="2 3" key="1">
    <citation type="submission" date="2021-03" db="EMBL/GenBank/DDBJ databases">
        <title>Complete genome of Polaribacter_sp.G4M1.</title>
        <authorList>
            <person name="Jeong S.W."/>
            <person name="Bae J.W."/>
        </authorList>
    </citation>
    <scope>NUCLEOTIDE SEQUENCE [LARGE SCALE GENOMIC DNA]</scope>
    <source>
        <strain evidence="2 3">G4M1</strain>
    </source>
</reference>
<dbReference type="NCBIfam" id="TIGR03891">
    <property type="entry name" value="thiopep_ocin"/>
    <property type="match status" value="1"/>
</dbReference>
<keyword evidence="3" id="KW-1185">Reference proteome</keyword>